<reference evidence="1 2" key="1">
    <citation type="journal article" date="2008" name="Nature">
        <title>The genome of the model beetle and pest Tribolium castaneum.</title>
        <authorList>
            <consortium name="Tribolium Genome Sequencing Consortium"/>
            <person name="Richards S."/>
            <person name="Gibbs R.A."/>
            <person name="Weinstock G.M."/>
            <person name="Brown S.J."/>
            <person name="Denell R."/>
            <person name="Beeman R.W."/>
            <person name="Gibbs R."/>
            <person name="Beeman R.W."/>
            <person name="Brown S.J."/>
            <person name="Bucher G."/>
            <person name="Friedrich M."/>
            <person name="Grimmelikhuijzen C.J."/>
            <person name="Klingler M."/>
            <person name="Lorenzen M."/>
            <person name="Richards S."/>
            <person name="Roth S."/>
            <person name="Schroder R."/>
            <person name="Tautz D."/>
            <person name="Zdobnov E.M."/>
            <person name="Muzny D."/>
            <person name="Gibbs R.A."/>
            <person name="Weinstock G.M."/>
            <person name="Attaway T."/>
            <person name="Bell S."/>
            <person name="Buhay C.J."/>
            <person name="Chandrabose M.N."/>
            <person name="Chavez D."/>
            <person name="Clerk-Blankenburg K.P."/>
            <person name="Cree A."/>
            <person name="Dao M."/>
            <person name="Davis C."/>
            <person name="Chacko J."/>
            <person name="Dinh H."/>
            <person name="Dugan-Rocha S."/>
            <person name="Fowler G."/>
            <person name="Garner T.T."/>
            <person name="Garnes J."/>
            <person name="Gnirke A."/>
            <person name="Hawes A."/>
            <person name="Hernandez J."/>
            <person name="Hines S."/>
            <person name="Holder M."/>
            <person name="Hume J."/>
            <person name="Jhangiani S.N."/>
            <person name="Joshi V."/>
            <person name="Khan Z.M."/>
            <person name="Jackson L."/>
            <person name="Kovar C."/>
            <person name="Kowis A."/>
            <person name="Lee S."/>
            <person name="Lewis L.R."/>
            <person name="Margolis J."/>
            <person name="Morgan M."/>
            <person name="Nazareth L.V."/>
            <person name="Nguyen N."/>
            <person name="Okwuonu G."/>
            <person name="Parker D."/>
            <person name="Richards S."/>
            <person name="Ruiz S.J."/>
            <person name="Santibanez J."/>
            <person name="Savard J."/>
            <person name="Scherer S.E."/>
            <person name="Schneider B."/>
            <person name="Sodergren E."/>
            <person name="Tautz D."/>
            <person name="Vattahil S."/>
            <person name="Villasana D."/>
            <person name="White C.S."/>
            <person name="Wright R."/>
            <person name="Park Y."/>
            <person name="Beeman R.W."/>
            <person name="Lord J."/>
            <person name="Oppert B."/>
            <person name="Lorenzen M."/>
            <person name="Brown S."/>
            <person name="Wang L."/>
            <person name="Savard J."/>
            <person name="Tautz D."/>
            <person name="Richards S."/>
            <person name="Weinstock G."/>
            <person name="Gibbs R.A."/>
            <person name="Liu Y."/>
            <person name="Worley K."/>
            <person name="Weinstock G."/>
            <person name="Elsik C.G."/>
            <person name="Reese J.T."/>
            <person name="Elhaik E."/>
            <person name="Landan G."/>
            <person name="Graur D."/>
            <person name="Arensburger P."/>
            <person name="Atkinson P."/>
            <person name="Beeman R.W."/>
            <person name="Beidler J."/>
            <person name="Brown S.J."/>
            <person name="Demuth J.P."/>
            <person name="Drury D.W."/>
            <person name="Du Y.Z."/>
            <person name="Fujiwara H."/>
            <person name="Lorenzen M."/>
            <person name="Maselli V."/>
            <person name="Osanai M."/>
            <person name="Park Y."/>
            <person name="Robertson H.M."/>
            <person name="Tu Z."/>
            <person name="Wang J.J."/>
            <person name="Wang S."/>
            <person name="Richards S."/>
            <person name="Song H."/>
            <person name="Zhang L."/>
            <person name="Sodergren E."/>
            <person name="Werner D."/>
            <person name="Stanke M."/>
            <person name="Morgenstern B."/>
            <person name="Solovyev V."/>
            <person name="Kosarev P."/>
            <person name="Brown G."/>
            <person name="Chen H.C."/>
            <person name="Ermolaeva O."/>
            <person name="Hlavina W."/>
            <person name="Kapustin Y."/>
            <person name="Kiryutin B."/>
            <person name="Kitts P."/>
            <person name="Maglott D."/>
            <person name="Pruitt K."/>
            <person name="Sapojnikov V."/>
            <person name="Souvorov A."/>
            <person name="Mackey A.J."/>
            <person name="Waterhouse R.M."/>
            <person name="Wyder S."/>
            <person name="Zdobnov E.M."/>
            <person name="Zdobnov E.M."/>
            <person name="Wyder S."/>
            <person name="Kriventseva E.V."/>
            <person name="Kadowaki T."/>
            <person name="Bork P."/>
            <person name="Aranda M."/>
            <person name="Bao R."/>
            <person name="Beermann A."/>
            <person name="Berns N."/>
            <person name="Bolognesi R."/>
            <person name="Bonneton F."/>
            <person name="Bopp D."/>
            <person name="Brown S.J."/>
            <person name="Bucher G."/>
            <person name="Butts T."/>
            <person name="Chaumot A."/>
            <person name="Denell R.E."/>
            <person name="Ferrier D.E."/>
            <person name="Friedrich M."/>
            <person name="Gordon C.M."/>
            <person name="Jindra M."/>
            <person name="Klingler M."/>
            <person name="Lan Q."/>
            <person name="Lattorff H.M."/>
            <person name="Laudet V."/>
            <person name="von Levetsow C."/>
            <person name="Liu Z."/>
            <person name="Lutz R."/>
            <person name="Lynch J.A."/>
            <person name="da Fonseca R.N."/>
            <person name="Posnien N."/>
            <person name="Reuter R."/>
            <person name="Roth S."/>
            <person name="Savard J."/>
            <person name="Schinko J.B."/>
            <person name="Schmitt C."/>
            <person name="Schoppmeier M."/>
            <person name="Schroder R."/>
            <person name="Shippy T.D."/>
            <person name="Simonnet F."/>
            <person name="Marques-Souza H."/>
            <person name="Tautz D."/>
            <person name="Tomoyasu Y."/>
            <person name="Trauner J."/>
            <person name="Van der Zee M."/>
            <person name="Vervoort M."/>
            <person name="Wittkopp N."/>
            <person name="Wimmer E.A."/>
            <person name="Yang X."/>
            <person name="Jones A.K."/>
            <person name="Sattelle D.B."/>
            <person name="Ebert P.R."/>
            <person name="Nelson D."/>
            <person name="Scott J.G."/>
            <person name="Beeman R.W."/>
            <person name="Muthukrishnan S."/>
            <person name="Kramer K.J."/>
            <person name="Arakane Y."/>
            <person name="Beeman R.W."/>
            <person name="Zhu Q."/>
            <person name="Hogenkamp D."/>
            <person name="Dixit R."/>
            <person name="Oppert B."/>
            <person name="Jiang H."/>
            <person name="Zou Z."/>
            <person name="Marshall J."/>
            <person name="Elpidina E."/>
            <person name="Vinokurov K."/>
            <person name="Oppert C."/>
            <person name="Zou Z."/>
            <person name="Evans J."/>
            <person name="Lu Z."/>
            <person name="Zhao P."/>
            <person name="Sumathipala N."/>
            <person name="Altincicek B."/>
            <person name="Vilcinskas A."/>
            <person name="Williams M."/>
            <person name="Hultmark D."/>
            <person name="Hetru C."/>
            <person name="Jiang H."/>
            <person name="Grimmelikhuijzen C.J."/>
            <person name="Hauser F."/>
            <person name="Cazzamali G."/>
            <person name="Williamson M."/>
            <person name="Park Y."/>
            <person name="Li B."/>
            <person name="Tanaka Y."/>
            <person name="Predel R."/>
            <person name="Neupert S."/>
            <person name="Schachtner J."/>
            <person name="Verleyen P."/>
            <person name="Raible F."/>
            <person name="Bork P."/>
            <person name="Friedrich M."/>
            <person name="Walden K.K."/>
            <person name="Robertson H.M."/>
            <person name="Angeli S."/>
            <person name="Foret S."/>
            <person name="Bucher G."/>
            <person name="Schuetz S."/>
            <person name="Maleszka R."/>
            <person name="Wimmer E.A."/>
            <person name="Beeman R.W."/>
            <person name="Lorenzen M."/>
            <person name="Tomoyasu Y."/>
            <person name="Miller S.C."/>
            <person name="Grossmann D."/>
            <person name="Bucher G."/>
        </authorList>
    </citation>
    <scope>NUCLEOTIDE SEQUENCE [LARGE SCALE GENOMIC DNA]</scope>
    <source>
        <strain evidence="1 2">Georgia GA2</strain>
    </source>
</reference>
<name>D6WQ36_TRICA</name>
<gene>
    <name evidence="1" type="primary">GLEAN_08978</name>
    <name evidence="1" type="ORF">TcasGA2_TC008978</name>
</gene>
<accession>D6WQ36</accession>
<proteinExistence type="predicted"/>
<dbReference type="HOGENOM" id="CLU_2174187_0_0_1"/>
<evidence type="ECO:0000313" key="1">
    <source>
        <dbReference type="EMBL" id="EFA06135.1"/>
    </source>
</evidence>
<evidence type="ECO:0000313" key="2">
    <source>
        <dbReference type="Proteomes" id="UP000007266"/>
    </source>
</evidence>
<keyword evidence="2" id="KW-1185">Reference proteome</keyword>
<dbReference type="InParanoid" id="D6WQ36"/>
<dbReference type="EMBL" id="KQ971354">
    <property type="protein sequence ID" value="EFA06135.1"/>
    <property type="molecule type" value="Genomic_DNA"/>
</dbReference>
<dbReference type="AlphaFoldDB" id="D6WQ36"/>
<organism evidence="1 2">
    <name type="scientific">Tribolium castaneum</name>
    <name type="common">Red flour beetle</name>
    <dbReference type="NCBI Taxonomy" id="7070"/>
    <lineage>
        <taxon>Eukaryota</taxon>
        <taxon>Metazoa</taxon>
        <taxon>Ecdysozoa</taxon>
        <taxon>Arthropoda</taxon>
        <taxon>Hexapoda</taxon>
        <taxon>Insecta</taxon>
        <taxon>Pterygota</taxon>
        <taxon>Neoptera</taxon>
        <taxon>Endopterygota</taxon>
        <taxon>Coleoptera</taxon>
        <taxon>Polyphaga</taxon>
        <taxon>Cucujiformia</taxon>
        <taxon>Tenebrionidae</taxon>
        <taxon>Tenebrionidae incertae sedis</taxon>
        <taxon>Tribolium</taxon>
    </lineage>
</organism>
<sequence length="110" mass="12244">MMDKQKIMRQMGAFFGGFPTCAGSTVIPRSQKPASPTLSFMYSPRTGLFRKLSLSYRISSNLSSSQLPQVAGKPSYFTVNKPSQSTCLAKMFAKINQRVSLRTVRGFTDY</sequence>
<reference evidence="1 2" key="2">
    <citation type="journal article" date="2010" name="Nucleic Acids Res.">
        <title>BeetleBase in 2010: revisions to provide comprehensive genomic information for Tribolium castaneum.</title>
        <authorList>
            <person name="Kim H.S."/>
            <person name="Murphy T."/>
            <person name="Xia J."/>
            <person name="Caragea D."/>
            <person name="Park Y."/>
            <person name="Beeman R.W."/>
            <person name="Lorenzen M.D."/>
            <person name="Butcher S."/>
            <person name="Manak J.R."/>
            <person name="Brown S.J."/>
        </authorList>
    </citation>
    <scope>GENOME REANNOTATION</scope>
    <source>
        <strain evidence="1 2">Georgia GA2</strain>
    </source>
</reference>
<protein>
    <submittedName>
        <fullName evidence="1">Uncharacterized protein</fullName>
    </submittedName>
</protein>
<dbReference type="Proteomes" id="UP000007266">
    <property type="component" value="Linkage group 7"/>
</dbReference>